<evidence type="ECO:0000256" key="2">
    <source>
        <dbReference type="ARBA" id="ARBA00022741"/>
    </source>
</evidence>
<dbReference type="GO" id="GO:0005524">
    <property type="term" value="F:ATP binding"/>
    <property type="evidence" value="ECO:0007669"/>
    <property type="project" value="UniProtKB-KW"/>
</dbReference>
<keyword evidence="5" id="KW-1185">Reference proteome</keyword>
<keyword evidence="3" id="KW-0067">ATP-binding</keyword>
<evidence type="ECO:0000313" key="5">
    <source>
        <dbReference type="Proteomes" id="UP000321570"/>
    </source>
</evidence>
<protein>
    <submittedName>
        <fullName evidence="4">Uncharacterized protein</fullName>
    </submittedName>
</protein>
<dbReference type="PANTHER" id="PTHR43272">
    <property type="entry name" value="LONG-CHAIN-FATTY-ACID--COA LIGASE"/>
    <property type="match status" value="1"/>
</dbReference>
<keyword evidence="1" id="KW-0436">Ligase</keyword>
<dbReference type="EMBL" id="CABIJS010000698">
    <property type="protein sequence ID" value="VUZ56111.1"/>
    <property type="molecule type" value="Genomic_DNA"/>
</dbReference>
<dbReference type="Proteomes" id="UP000321570">
    <property type="component" value="Unassembled WGS sequence"/>
</dbReference>
<organism evidence="4 5">
    <name type="scientific">Hymenolepis diminuta</name>
    <name type="common">Rat tapeworm</name>
    <dbReference type="NCBI Taxonomy" id="6216"/>
    <lineage>
        <taxon>Eukaryota</taxon>
        <taxon>Metazoa</taxon>
        <taxon>Spiralia</taxon>
        <taxon>Lophotrochozoa</taxon>
        <taxon>Platyhelminthes</taxon>
        <taxon>Cestoda</taxon>
        <taxon>Eucestoda</taxon>
        <taxon>Cyclophyllidea</taxon>
        <taxon>Hymenolepididae</taxon>
        <taxon>Hymenolepis</taxon>
    </lineage>
</organism>
<accession>A0A564Z9C2</accession>
<evidence type="ECO:0000256" key="3">
    <source>
        <dbReference type="ARBA" id="ARBA00022840"/>
    </source>
</evidence>
<feature type="non-terminal residue" evidence="4">
    <location>
        <position position="1"/>
    </location>
</feature>
<dbReference type="GO" id="GO:0016020">
    <property type="term" value="C:membrane"/>
    <property type="evidence" value="ECO:0007669"/>
    <property type="project" value="TreeGrafter"/>
</dbReference>
<dbReference type="PANTHER" id="PTHR43272:SF33">
    <property type="entry name" value="AMP-BINDING DOMAIN-CONTAINING PROTEIN-RELATED"/>
    <property type="match status" value="1"/>
</dbReference>
<reference evidence="4 5" key="1">
    <citation type="submission" date="2019-07" db="EMBL/GenBank/DDBJ databases">
        <authorList>
            <person name="Jastrzebski P J."/>
            <person name="Paukszto L."/>
            <person name="Jastrzebski P J."/>
        </authorList>
    </citation>
    <scope>NUCLEOTIDE SEQUENCE [LARGE SCALE GENOMIC DNA]</scope>
    <source>
        <strain evidence="4 5">WMS-il1</strain>
    </source>
</reference>
<keyword evidence="2" id="KW-0547">Nucleotide-binding</keyword>
<gene>
    <name evidence="4" type="ORF">WMSIL1_LOCUS13784</name>
</gene>
<dbReference type="GO" id="GO:0004467">
    <property type="term" value="F:long-chain fatty acid-CoA ligase activity"/>
    <property type="evidence" value="ECO:0007669"/>
    <property type="project" value="TreeGrafter"/>
</dbReference>
<evidence type="ECO:0000313" key="4">
    <source>
        <dbReference type="EMBL" id="VUZ56111.1"/>
    </source>
</evidence>
<evidence type="ECO:0000256" key="1">
    <source>
        <dbReference type="ARBA" id="ARBA00022598"/>
    </source>
</evidence>
<proteinExistence type="predicted"/>
<sequence>ILREFKKLGKNNGLKDFEQVRAIKLIPKAFSLENRLLTPTLKCARYAIQRRYQEELRQLYDRKELD</sequence>
<name>A0A564Z9C2_HYMDI</name>
<dbReference type="AlphaFoldDB" id="A0A564Z9C2"/>